<dbReference type="Proteomes" id="UP001054889">
    <property type="component" value="Unassembled WGS sequence"/>
</dbReference>
<protein>
    <submittedName>
        <fullName evidence="3">Uncharacterized protein</fullName>
    </submittedName>
</protein>
<feature type="region of interest" description="Disordered" evidence="1">
    <location>
        <begin position="75"/>
        <end position="124"/>
    </location>
</feature>
<accession>A0AAV5CLS2</accession>
<dbReference type="AlphaFoldDB" id="A0AAV5CLS2"/>
<keyword evidence="2" id="KW-0812">Transmembrane</keyword>
<keyword evidence="2" id="KW-1133">Transmembrane helix</keyword>
<evidence type="ECO:0000313" key="4">
    <source>
        <dbReference type="Proteomes" id="UP001054889"/>
    </source>
</evidence>
<sequence>MAAEWWWFFALNAMIAAIAVLSKVRPPPPSPRGGGITRRASSAVLQRLRSSIFSFPSIGLHTAPAPLLQPELAAAVSQETEEPAAEASHAKSTVSTPRTIAFAPPPAPSAKEVVEETEDDDDPNAMSMEEAYALVQAAQRLPESKREKEEEEDDPNAMSMEEAYALVQAARRWRPEPEREEGARGSSDVDAKAEEFIQGFKEDLRQQRLNSIFNYTQMLKQRAQGTSRRKPAAQPDQL</sequence>
<reference evidence="3" key="2">
    <citation type="submission" date="2021-12" db="EMBL/GenBank/DDBJ databases">
        <title>Resequencing data analysis of finger millet.</title>
        <authorList>
            <person name="Hatakeyama M."/>
            <person name="Aluri S."/>
            <person name="Balachadran M.T."/>
            <person name="Sivarajan S.R."/>
            <person name="Poveda L."/>
            <person name="Shimizu-Inatsugi R."/>
            <person name="Schlapbach R."/>
            <person name="Sreeman S.M."/>
            <person name="Shimizu K.K."/>
        </authorList>
    </citation>
    <scope>NUCLEOTIDE SEQUENCE</scope>
</reference>
<dbReference type="EMBL" id="BQKI01000007">
    <property type="protein sequence ID" value="GJM98968.1"/>
    <property type="molecule type" value="Genomic_DNA"/>
</dbReference>
<reference evidence="3" key="1">
    <citation type="journal article" date="2018" name="DNA Res.">
        <title>Multiple hybrid de novo genome assembly of finger millet, an orphan allotetraploid crop.</title>
        <authorList>
            <person name="Hatakeyama M."/>
            <person name="Aluri S."/>
            <person name="Balachadran M.T."/>
            <person name="Sivarajan S.R."/>
            <person name="Patrignani A."/>
            <person name="Gruter S."/>
            <person name="Poveda L."/>
            <person name="Shimizu-Inatsugi R."/>
            <person name="Baeten J."/>
            <person name="Francoijs K.J."/>
            <person name="Nataraja K.N."/>
            <person name="Reddy Y.A.N."/>
            <person name="Phadnis S."/>
            <person name="Ravikumar R.L."/>
            <person name="Schlapbach R."/>
            <person name="Sreeman S.M."/>
            <person name="Shimizu K.K."/>
        </authorList>
    </citation>
    <scope>NUCLEOTIDE SEQUENCE</scope>
</reference>
<feature type="region of interest" description="Disordered" evidence="1">
    <location>
        <begin position="138"/>
        <end position="191"/>
    </location>
</feature>
<proteinExistence type="predicted"/>
<dbReference type="Pfam" id="PF05553">
    <property type="entry name" value="DUF761"/>
    <property type="match status" value="1"/>
</dbReference>
<keyword evidence="4" id="KW-1185">Reference proteome</keyword>
<dbReference type="InterPro" id="IPR008480">
    <property type="entry name" value="DUF761_pln"/>
</dbReference>
<comment type="caution">
    <text evidence="3">The sequence shown here is derived from an EMBL/GenBank/DDBJ whole genome shotgun (WGS) entry which is preliminary data.</text>
</comment>
<organism evidence="3 4">
    <name type="scientific">Eleusine coracana subsp. coracana</name>
    <dbReference type="NCBI Taxonomy" id="191504"/>
    <lineage>
        <taxon>Eukaryota</taxon>
        <taxon>Viridiplantae</taxon>
        <taxon>Streptophyta</taxon>
        <taxon>Embryophyta</taxon>
        <taxon>Tracheophyta</taxon>
        <taxon>Spermatophyta</taxon>
        <taxon>Magnoliopsida</taxon>
        <taxon>Liliopsida</taxon>
        <taxon>Poales</taxon>
        <taxon>Poaceae</taxon>
        <taxon>PACMAD clade</taxon>
        <taxon>Chloridoideae</taxon>
        <taxon>Cynodonteae</taxon>
        <taxon>Eleusininae</taxon>
        <taxon>Eleusine</taxon>
    </lineage>
</organism>
<dbReference type="PANTHER" id="PTHR33098">
    <property type="entry name" value="COTTON FIBER (DUF761)"/>
    <property type="match status" value="1"/>
</dbReference>
<name>A0AAV5CLS2_ELECO</name>
<evidence type="ECO:0000313" key="3">
    <source>
        <dbReference type="EMBL" id="GJM98968.1"/>
    </source>
</evidence>
<keyword evidence="2" id="KW-0472">Membrane</keyword>
<feature type="compositionally biased region" description="Basic and acidic residues" evidence="1">
    <location>
        <begin position="173"/>
        <end position="191"/>
    </location>
</feature>
<evidence type="ECO:0000256" key="1">
    <source>
        <dbReference type="SAM" id="MobiDB-lite"/>
    </source>
</evidence>
<dbReference type="PANTHER" id="PTHR33098:SF9">
    <property type="entry name" value="OS09G0364400 PROTEIN"/>
    <property type="match status" value="1"/>
</dbReference>
<feature type="transmembrane region" description="Helical" evidence="2">
    <location>
        <begin position="6"/>
        <end position="24"/>
    </location>
</feature>
<gene>
    <name evidence="3" type="primary">ga16022</name>
    <name evidence="3" type="ORF">PR202_ga16022</name>
</gene>
<evidence type="ECO:0000256" key="2">
    <source>
        <dbReference type="SAM" id="Phobius"/>
    </source>
</evidence>